<comment type="similarity">
    <text evidence="3 9">Belongs to the adaptor complexes small subunit family.</text>
</comment>
<sequence length="165" mass="19444">MTIKYVFLVSRQGKLRLSKWYSTATAKQISKTIKEVSQLVLARKPKQCNFIEHRDTKVVYRKYASLYFIVGVELDDNELLILEFIHRYVECLDRYFGNVCELDLIFHFQKAYFVLDEMVMAGELQESSKRTVLRAIAQQDETETKENAERGWGDINDLVELLDKY</sequence>
<dbReference type="InterPro" id="IPR000804">
    <property type="entry name" value="Clathrin_sm-chain_CS"/>
</dbReference>
<dbReference type="InterPro" id="IPR016635">
    <property type="entry name" value="AP_complex_ssu"/>
</dbReference>
<name>A0ABQ8PGL3_9FUNG</name>
<evidence type="ECO:0000256" key="9">
    <source>
        <dbReference type="PIRNR" id="PIRNR015588"/>
    </source>
</evidence>
<evidence type="ECO:0000256" key="8">
    <source>
        <dbReference type="ARBA" id="ARBA00023329"/>
    </source>
</evidence>
<keyword evidence="7 9" id="KW-0472">Membrane</keyword>
<dbReference type="Gene3D" id="3.30.450.60">
    <property type="match status" value="1"/>
</dbReference>
<dbReference type="Proteomes" id="UP001151295">
    <property type="component" value="Unassembled WGS sequence"/>
</dbReference>
<evidence type="ECO:0000256" key="4">
    <source>
        <dbReference type="ARBA" id="ARBA00022448"/>
    </source>
</evidence>
<keyword evidence="12" id="KW-1185">Reference proteome</keyword>
<evidence type="ECO:0000256" key="2">
    <source>
        <dbReference type="ARBA" id="ARBA00004555"/>
    </source>
</evidence>
<keyword evidence="6" id="KW-0333">Golgi apparatus</keyword>
<evidence type="ECO:0000259" key="10">
    <source>
        <dbReference type="Pfam" id="PF01217"/>
    </source>
</evidence>
<evidence type="ECO:0000313" key="11">
    <source>
        <dbReference type="EMBL" id="KAJ1987043.1"/>
    </source>
</evidence>
<evidence type="ECO:0000313" key="12">
    <source>
        <dbReference type="Proteomes" id="UP001151295"/>
    </source>
</evidence>
<dbReference type="InterPro" id="IPR011012">
    <property type="entry name" value="Longin-like_dom_sf"/>
</dbReference>
<evidence type="ECO:0000256" key="5">
    <source>
        <dbReference type="ARBA" id="ARBA00022927"/>
    </source>
</evidence>
<evidence type="ECO:0000256" key="3">
    <source>
        <dbReference type="ARBA" id="ARBA00006972"/>
    </source>
</evidence>
<dbReference type="SUPFAM" id="SSF64356">
    <property type="entry name" value="SNARE-like"/>
    <property type="match status" value="1"/>
</dbReference>
<keyword evidence="4 9" id="KW-0813">Transport</keyword>
<comment type="caution">
    <text evidence="11">The sequence shown here is derived from an EMBL/GenBank/DDBJ whole genome shotgun (WGS) entry which is preliminary data.</text>
</comment>
<keyword evidence="8" id="KW-0968">Cytoplasmic vesicle</keyword>
<dbReference type="InterPro" id="IPR022775">
    <property type="entry name" value="AP_mu_sigma_su"/>
</dbReference>
<protein>
    <recommendedName>
        <fullName evidence="9">AP complex subunit sigma</fullName>
    </recommendedName>
</protein>
<dbReference type="PIRSF" id="PIRSF015588">
    <property type="entry name" value="AP_complex_sigma"/>
    <property type="match status" value="1"/>
</dbReference>
<keyword evidence="5 9" id="KW-0653">Protein transport</keyword>
<organism evidence="11 12">
    <name type="scientific">Coemansia umbellata</name>
    <dbReference type="NCBI Taxonomy" id="1424467"/>
    <lineage>
        <taxon>Eukaryota</taxon>
        <taxon>Fungi</taxon>
        <taxon>Fungi incertae sedis</taxon>
        <taxon>Zoopagomycota</taxon>
        <taxon>Kickxellomycotina</taxon>
        <taxon>Kickxellomycetes</taxon>
        <taxon>Kickxellales</taxon>
        <taxon>Kickxellaceae</taxon>
        <taxon>Coemansia</taxon>
    </lineage>
</organism>
<accession>A0ABQ8PGL3</accession>
<comment type="subcellular location">
    <subcellularLocation>
        <location evidence="1">Cytoplasmic vesicle membrane</location>
    </subcellularLocation>
    <subcellularLocation>
        <location evidence="2">Golgi apparatus</location>
    </subcellularLocation>
</comment>
<feature type="domain" description="AP complex mu/sigma subunit" evidence="10">
    <location>
        <begin position="2"/>
        <end position="142"/>
    </location>
</feature>
<gene>
    <name evidence="11" type="primary">VAS2</name>
    <name evidence="11" type="ORF">EDC05_006031</name>
</gene>
<dbReference type="Pfam" id="PF01217">
    <property type="entry name" value="Clat_adaptor_s"/>
    <property type="match status" value="1"/>
</dbReference>
<dbReference type="CDD" id="cd14831">
    <property type="entry name" value="AP1_sigma"/>
    <property type="match status" value="1"/>
</dbReference>
<proteinExistence type="inferred from homology"/>
<dbReference type="InterPro" id="IPR044733">
    <property type="entry name" value="AP1_sigma"/>
</dbReference>
<reference evidence="11" key="1">
    <citation type="submission" date="2022-07" db="EMBL/GenBank/DDBJ databases">
        <title>Phylogenomic reconstructions and comparative analyses of Kickxellomycotina fungi.</title>
        <authorList>
            <person name="Reynolds N.K."/>
            <person name="Stajich J.E."/>
            <person name="Barry K."/>
            <person name="Grigoriev I.V."/>
            <person name="Crous P."/>
            <person name="Smith M.E."/>
        </authorList>
    </citation>
    <scope>NUCLEOTIDE SEQUENCE</scope>
    <source>
        <strain evidence="11">BCRC 34882</strain>
    </source>
</reference>
<dbReference type="PANTHER" id="PTHR11753">
    <property type="entry name" value="ADAPTOR COMPLEXES SMALL SUBUNIT FAMILY"/>
    <property type="match status" value="1"/>
</dbReference>
<dbReference type="PROSITE" id="PS00989">
    <property type="entry name" value="CLAT_ADAPTOR_S"/>
    <property type="match status" value="1"/>
</dbReference>
<evidence type="ECO:0000256" key="7">
    <source>
        <dbReference type="ARBA" id="ARBA00023136"/>
    </source>
</evidence>
<evidence type="ECO:0000256" key="6">
    <source>
        <dbReference type="ARBA" id="ARBA00023034"/>
    </source>
</evidence>
<dbReference type="EMBL" id="JANBQD010000144">
    <property type="protein sequence ID" value="KAJ1987043.1"/>
    <property type="molecule type" value="Genomic_DNA"/>
</dbReference>
<evidence type="ECO:0000256" key="1">
    <source>
        <dbReference type="ARBA" id="ARBA00004156"/>
    </source>
</evidence>